<dbReference type="EMBL" id="RHFK02000015">
    <property type="protein sequence ID" value="TWW64617.1"/>
    <property type="molecule type" value="Genomic_DNA"/>
</dbReference>
<feature type="region of interest" description="Disordered" evidence="1">
    <location>
        <begin position="339"/>
        <end position="387"/>
    </location>
</feature>
<evidence type="ECO:0000256" key="1">
    <source>
        <dbReference type="SAM" id="MobiDB-lite"/>
    </source>
</evidence>
<dbReference type="InterPro" id="IPR013243">
    <property type="entry name" value="SCA7_dom"/>
</dbReference>
<feature type="compositionally biased region" description="Low complexity" evidence="1">
    <location>
        <begin position="580"/>
        <end position="590"/>
    </location>
</feature>
<evidence type="ECO:0000313" key="4">
    <source>
        <dbReference type="Proteomes" id="UP000324091"/>
    </source>
</evidence>
<dbReference type="PANTHER" id="PTHR15117">
    <property type="entry name" value="ATAXIN 7 RELATED"/>
    <property type="match status" value="1"/>
</dbReference>
<feature type="compositionally biased region" description="Low complexity" evidence="1">
    <location>
        <begin position="526"/>
        <end position="535"/>
    </location>
</feature>
<evidence type="ECO:0000259" key="2">
    <source>
        <dbReference type="PROSITE" id="PS51505"/>
    </source>
</evidence>
<keyword evidence="4" id="KW-1185">Reference proteome</keyword>
<protein>
    <submittedName>
        <fullName evidence="3">Ataxin-7-like protein 1</fullName>
    </submittedName>
</protein>
<comment type="caution">
    <text evidence="3">The sequence shown here is derived from an EMBL/GenBank/DDBJ whole genome shotgun (WGS) entry which is preliminary data.</text>
</comment>
<feature type="region of interest" description="Disordered" evidence="1">
    <location>
        <begin position="261"/>
        <end position="312"/>
    </location>
</feature>
<feature type="compositionally biased region" description="Pro residues" evidence="1">
    <location>
        <begin position="80"/>
        <end position="90"/>
    </location>
</feature>
<proteinExistence type="predicted"/>
<dbReference type="AlphaFoldDB" id="A0A5C6NGE3"/>
<gene>
    <name evidence="3" type="ORF">D4764_22G0002640</name>
</gene>
<dbReference type="Proteomes" id="UP000324091">
    <property type="component" value="Chromosome 22"/>
</dbReference>
<dbReference type="PANTHER" id="PTHR15117:SF9">
    <property type="entry name" value="ATAXIN-7-LIKE PROTEIN 1"/>
    <property type="match status" value="1"/>
</dbReference>
<accession>A0A5C6NGE3</accession>
<feature type="region of interest" description="Disordered" evidence="1">
    <location>
        <begin position="526"/>
        <end position="546"/>
    </location>
</feature>
<name>A0A5C6NGE3_9TELE</name>
<feature type="region of interest" description="Disordered" evidence="1">
    <location>
        <begin position="65"/>
        <end position="125"/>
    </location>
</feature>
<feature type="region of interest" description="Disordered" evidence="1">
    <location>
        <begin position="405"/>
        <end position="430"/>
    </location>
</feature>
<feature type="region of interest" description="Disordered" evidence="1">
    <location>
        <begin position="442"/>
        <end position="464"/>
    </location>
</feature>
<feature type="compositionally biased region" description="Polar residues" evidence="1">
    <location>
        <begin position="736"/>
        <end position="746"/>
    </location>
</feature>
<feature type="region of interest" description="Disordered" evidence="1">
    <location>
        <begin position="580"/>
        <end position="755"/>
    </location>
</feature>
<feature type="compositionally biased region" description="Pro residues" evidence="1">
    <location>
        <begin position="416"/>
        <end position="426"/>
    </location>
</feature>
<evidence type="ECO:0000313" key="3">
    <source>
        <dbReference type="EMBL" id="TWW64617.1"/>
    </source>
</evidence>
<dbReference type="Gene3D" id="6.10.140.670">
    <property type="match status" value="1"/>
</dbReference>
<feature type="region of interest" description="Disordered" evidence="1">
    <location>
        <begin position="860"/>
        <end position="882"/>
    </location>
</feature>
<feature type="compositionally biased region" description="Basic and acidic residues" evidence="1">
    <location>
        <begin position="339"/>
        <end position="367"/>
    </location>
</feature>
<dbReference type="PROSITE" id="PS51505">
    <property type="entry name" value="SCA7"/>
    <property type="match status" value="1"/>
</dbReference>
<dbReference type="Pfam" id="PF08313">
    <property type="entry name" value="SCA7"/>
    <property type="match status" value="1"/>
</dbReference>
<sequence>MLISPAGSSETWVAPGPLGVNKPSFAFWLRPQDESAANPVSGRPLGISITTGQWRRAASADALAAATLPVRETPTVLDRTPPPPPAPSPPRDMHSKNQKRHISPVPSRSPLVPMKPKTPAVAPGPGDTLAFRVPKDYPHSRFSKAPLAVYPPKGARSKTCCKPGKDALPETVRLGLPLTPQHLLPFLPQTFRLLAIPTFQREAAERPRQRGGVHAALHHVPVLSERAAQPGTVAPGQEVSIYASSSFLPRQEGLPVARPFSPSGAPLSAPLEKRHQNGTKSCSRSQKRLSGRVFDPNKHCGVQDPETKRPCTRSLTCKTHSLTHRRAVPGRRKHFDVLLAEHKGRPKEGAKDKEKERDGTGPEKEGGQRVATQETASPSKPHCPNGRLLSSLKLRLANAHIPRVPGPTNCTISSAPPAPAPGPATNPEPSAHIWAAAAGDLSRLSSDEGDAETAEDGDRPAFHFSNHHPQPLGCCVFSSRLLGRGYYVFDRRWDRMRLALQNMVEKHLNAQMWRKVPLAPESLLSLSSSGTSPITSQPPPSLASVTSPSSFPANSLFYTATFPQSASAAGVLSIRDAAQPAPSASAPAKSRNGAHRASRPPKDAEDTIAGSKKRKNNSAFSPSYLFPSPDNHKRNGSSYHSTPQGSGGAARKKGLGGGGLWSRESVMSKGECSQSRDAPPAAHQPPAPRTYEGGKEWRKRRSPTSFRGKASKLSRPDGLESLFGNRSDSGGILTSGPESQRQSESGATGMDSPSDIWVLEPDPGTNHISSCERRGPQPVIDATANPSIQLDLFGHDIQQASSSHRLPPRSALMGRSRRRIARIIGGNLRSFGPKPPGKEAPLGVHSKRCAFWSTDRRIQRGPRFETAQPRNFSPSKDADPSPFWRRGAGAPPFPALIGRGGCTFAQGPGFSALGLLWVHKEQRLAEQLVQSEPATLGGEIQQPPDAKSPRLRIFTPDEHAIAPPTQPTQENGVIALLFLLGRGGERSTFREL</sequence>
<reference evidence="3 4" key="1">
    <citation type="submission" date="2019-04" db="EMBL/GenBank/DDBJ databases">
        <title>Chromosome genome assembly for Takifugu flavidus.</title>
        <authorList>
            <person name="Xiao S."/>
        </authorList>
    </citation>
    <scope>NUCLEOTIDE SEQUENCE [LARGE SCALE GENOMIC DNA]</scope>
    <source>
        <strain evidence="3">HTHZ2018</strain>
        <tissue evidence="3">Muscle</tissue>
    </source>
</reference>
<feature type="domain" description="SCA7" evidence="2">
    <location>
        <begin position="287"/>
        <end position="354"/>
    </location>
</feature>
<organism evidence="3 4">
    <name type="scientific">Takifugu flavidus</name>
    <name type="common">sansaifugu</name>
    <dbReference type="NCBI Taxonomy" id="433684"/>
    <lineage>
        <taxon>Eukaryota</taxon>
        <taxon>Metazoa</taxon>
        <taxon>Chordata</taxon>
        <taxon>Craniata</taxon>
        <taxon>Vertebrata</taxon>
        <taxon>Euteleostomi</taxon>
        <taxon>Actinopterygii</taxon>
        <taxon>Neopterygii</taxon>
        <taxon>Teleostei</taxon>
        <taxon>Neoteleostei</taxon>
        <taxon>Acanthomorphata</taxon>
        <taxon>Eupercaria</taxon>
        <taxon>Tetraodontiformes</taxon>
        <taxon>Tetradontoidea</taxon>
        <taxon>Tetraodontidae</taxon>
        <taxon>Takifugu</taxon>
    </lineage>
</organism>
<dbReference type="InterPro" id="IPR052237">
    <property type="entry name" value="Ataxin-7-like_regulator"/>
</dbReference>